<feature type="compositionally biased region" description="Polar residues" evidence="1">
    <location>
        <begin position="284"/>
        <end position="302"/>
    </location>
</feature>
<feature type="compositionally biased region" description="Polar residues" evidence="1">
    <location>
        <begin position="377"/>
        <end position="392"/>
    </location>
</feature>
<keyword evidence="3" id="KW-1185">Reference proteome</keyword>
<feature type="region of interest" description="Disordered" evidence="1">
    <location>
        <begin position="168"/>
        <end position="198"/>
    </location>
</feature>
<feature type="compositionally biased region" description="Low complexity" evidence="1">
    <location>
        <begin position="307"/>
        <end position="322"/>
    </location>
</feature>
<dbReference type="VEuPathDB" id="FungiDB:MYCFIDRAFT_79649"/>
<feature type="region of interest" description="Disordered" evidence="1">
    <location>
        <begin position="436"/>
        <end position="470"/>
    </location>
</feature>
<proteinExistence type="predicted"/>
<dbReference type="Proteomes" id="UP000016932">
    <property type="component" value="Unassembled WGS sequence"/>
</dbReference>
<evidence type="ECO:0000313" key="2">
    <source>
        <dbReference type="EMBL" id="EME79243.1"/>
    </source>
</evidence>
<protein>
    <submittedName>
        <fullName evidence="2">Uncharacterized protein</fullName>
    </submittedName>
</protein>
<feature type="non-terminal residue" evidence="2">
    <location>
        <position position="1"/>
    </location>
</feature>
<reference evidence="2 3" key="1">
    <citation type="journal article" date="2012" name="PLoS Pathog.">
        <title>Diverse lifestyles and strategies of plant pathogenesis encoded in the genomes of eighteen Dothideomycetes fungi.</title>
        <authorList>
            <person name="Ohm R.A."/>
            <person name="Feau N."/>
            <person name="Henrissat B."/>
            <person name="Schoch C.L."/>
            <person name="Horwitz B.A."/>
            <person name="Barry K.W."/>
            <person name="Condon B.J."/>
            <person name="Copeland A.C."/>
            <person name="Dhillon B."/>
            <person name="Glaser F."/>
            <person name="Hesse C.N."/>
            <person name="Kosti I."/>
            <person name="LaButti K."/>
            <person name="Lindquist E.A."/>
            <person name="Lucas S."/>
            <person name="Salamov A.A."/>
            <person name="Bradshaw R.E."/>
            <person name="Ciuffetti L."/>
            <person name="Hamelin R.C."/>
            <person name="Kema G.H.J."/>
            <person name="Lawrence C."/>
            <person name="Scott J.A."/>
            <person name="Spatafora J.W."/>
            <person name="Turgeon B.G."/>
            <person name="de Wit P.J.G.M."/>
            <person name="Zhong S."/>
            <person name="Goodwin S.B."/>
            <person name="Grigoriev I.V."/>
        </authorList>
    </citation>
    <scope>NUCLEOTIDE SEQUENCE [LARGE SCALE GENOMIC DNA]</scope>
    <source>
        <strain evidence="2 3">CIRAD86</strain>
    </source>
</reference>
<dbReference type="OrthoDB" id="10408556at2759"/>
<organism evidence="2 3">
    <name type="scientific">Pseudocercospora fijiensis (strain CIRAD86)</name>
    <name type="common">Black leaf streak disease fungus</name>
    <name type="synonym">Mycosphaerella fijiensis</name>
    <dbReference type="NCBI Taxonomy" id="383855"/>
    <lineage>
        <taxon>Eukaryota</taxon>
        <taxon>Fungi</taxon>
        <taxon>Dikarya</taxon>
        <taxon>Ascomycota</taxon>
        <taxon>Pezizomycotina</taxon>
        <taxon>Dothideomycetes</taxon>
        <taxon>Dothideomycetidae</taxon>
        <taxon>Mycosphaerellales</taxon>
        <taxon>Mycosphaerellaceae</taxon>
        <taxon>Pseudocercospora</taxon>
    </lineage>
</organism>
<accession>M3AQ80</accession>
<gene>
    <name evidence="2" type="ORF">MYCFIDRAFT_79649</name>
</gene>
<dbReference type="EMBL" id="KB446562">
    <property type="protein sequence ID" value="EME79243.1"/>
    <property type="molecule type" value="Genomic_DNA"/>
</dbReference>
<evidence type="ECO:0000313" key="3">
    <source>
        <dbReference type="Proteomes" id="UP000016932"/>
    </source>
</evidence>
<dbReference type="AlphaFoldDB" id="M3AQ80"/>
<feature type="region of interest" description="Disordered" evidence="1">
    <location>
        <begin position="370"/>
        <end position="392"/>
    </location>
</feature>
<feature type="region of interest" description="Disordered" evidence="1">
    <location>
        <begin position="284"/>
        <end position="328"/>
    </location>
</feature>
<dbReference type="KEGG" id="pfj:MYCFIDRAFT_79649"/>
<dbReference type="RefSeq" id="XP_007930015.1">
    <property type="nucleotide sequence ID" value="XM_007931824.1"/>
</dbReference>
<dbReference type="HOGENOM" id="CLU_526375_0_0_1"/>
<name>M3AQ80_PSEFD</name>
<evidence type="ECO:0000256" key="1">
    <source>
        <dbReference type="SAM" id="MobiDB-lite"/>
    </source>
</evidence>
<dbReference type="GeneID" id="19341615"/>
<dbReference type="STRING" id="383855.M3AQ80"/>
<sequence>RQLKEICVLFQLKKEHYQSFRSLAIYHLRKNTTVARLKEQLNDISGQPIVELAVSFLATYGPALWPADSKFRTHLLKAHLGIWGSKFGLGTPSYVKDASMTVWARAKYRKENGGRDPRRDAEMGGSKLGKLMSMYFDALLPVIDEAGGEGQLDGEDLLNAILKRGRSDGEETVEIGDTETSNAAHESISRESSPEEPLSAIVRRNKTQIPNADKGPLANSGHVHHGALLPVPLDTTHQSIAANVASRDSSRDTPLVIERVHRLLAHTSFTNSSSGENTVTFAGAAPQNSTSSASPTVDTPSTEWEVPAAASSAIPQASNSQPEPKAIQSVDEGSASMFNSLMDITSNLDASPGADAESASEQDIHDQLRGPIDNVEGTANNHNQPCQPTTNLALLTSTPSNTHAMTQPSISQMDQVPAATRPVSTIRRCIPAPVQFEPAGTSRKRPGRISFEGVPSKRKATDTMDPPPLPLPPHLWTPITAETTWRPIPEVSGDWDGMRERLRLMKIATDGLGGLPRV</sequence>